<gene>
    <name evidence="4" type="ORF">CLAFUR5_10052</name>
</gene>
<evidence type="ECO:0000259" key="3">
    <source>
        <dbReference type="Pfam" id="PF12813"/>
    </source>
</evidence>
<sequence>MGIQRFGAHMRGHAVKSVLGSTESPATKSVAIIDGPGLAHHIYYKLCHKHIATTGTITYADCADAVVRWLDDLRSIGCKVEAIIFDGALPQSKKDVRIGRLQSYVARLQTYKQHIGSGVPRLSGEARRNLPPPAFLVFTIVEELLQSAEYADSTFVVQGEADPYCVAAAQSVPTEDFDSIVIFSDDADLLVYRLDENVSVVTFRDLSESAADNGVVWTCEQYWPAKIAQRASPPLIDLIKPAYYMAQDPHLTLDHALRKVAAKDPADQDEFSQFLATFQTTEETKLWDAIKKDANLKAMLAARDSRVSELIYEAEVLASGEQVGALRMYLPFQLDDPARKSAWAVGSDVRIAAYSLLLTSSNSESELSTQEYRRSGARIAATMIETWSSEATNVQLQTLSSHIEKTMAQTAKSQHRPLDHWRYLVMHQTLSDIVTDGYALPTTDEVLQVVTNKEPRKWHLIHLEAQYQAAYYSLRMMKQILAYVKRSSTHKMADEELIARLVEQLRDLPRIATLFANNQFSDRQEEQKAWHDPLGHMLMALGGSQEDENQGPKKRRKKSKKSPQEDKQANSLAKNPFAMLAED</sequence>
<reference evidence="4" key="2">
    <citation type="journal article" date="2022" name="Microb. Genom.">
        <title>A chromosome-scale genome assembly of the tomato pathogen Cladosporium fulvum reveals a compartmentalized genome architecture and the presence of a dispensable chromosome.</title>
        <authorList>
            <person name="Zaccaron A.Z."/>
            <person name="Chen L.H."/>
            <person name="Samaras A."/>
            <person name="Stergiopoulos I."/>
        </authorList>
    </citation>
    <scope>NUCLEOTIDE SEQUENCE</scope>
    <source>
        <strain evidence="4">Race5_Kim</strain>
    </source>
</reference>
<dbReference type="PANTHER" id="PTHR15665">
    <property type="entry name" value="ASTEROID PROTEIN"/>
    <property type="match status" value="1"/>
</dbReference>
<dbReference type="Gene3D" id="3.40.50.1010">
    <property type="entry name" value="5'-nuclease"/>
    <property type="match status" value="1"/>
</dbReference>
<dbReference type="SUPFAM" id="SSF88723">
    <property type="entry name" value="PIN domain-like"/>
    <property type="match status" value="1"/>
</dbReference>
<feature type="domain" description="Asteroid" evidence="3">
    <location>
        <begin position="133"/>
        <end position="385"/>
    </location>
</feature>
<proteinExistence type="inferred from homology"/>
<accession>A0A9Q8URU0</accession>
<evidence type="ECO:0000313" key="5">
    <source>
        <dbReference type="Proteomes" id="UP000756132"/>
    </source>
</evidence>
<dbReference type="OMA" id="GEADDWC"/>
<dbReference type="PANTHER" id="PTHR15665:SF1">
    <property type="entry name" value="PROTEIN ASTEROID HOMOLOG 1"/>
    <property type="match status" value="1"/>
</dbReference>
<evidence type="ECO:0000313" key="4">
    <source>
        <dbReference type="EMBL" id="UJO20080.1"/>
    </source>
</evidence>
<protein>
    <recommendedName>
        <fullName evidence="3">Asteroid domain-containing protein</fullName>
    </recommendedName>
</protein>
<organism evidence="4 5">
    <name type="scientific">Passalora fulva</name>
    <name type="common">Tomato leaf mold</name>
    <name type="synonym">Cladosporium fulvum</name>
    <dbReference type="NCBI Taxonomy" id="5499"/>
    <lineage>
        <taxon>Eukaryota</taxon>
        <taxon>Fungi</taxon>
        <taxon>Dikarya</taxon>
        <taxon>Ascomycota</taxon>
        <taxon>Pezizomycotina</taxon>
        <taxon>Dothideomycetes</taxon>
        <taxon>Dothideomycetidae</taxon>
        <taxon>Mycosphaerellales</taxon>
        <taxon>Mycosphaerellaceae</taxon>
        <taxon>Fulvia</taxon>
    </lineage>
</organism>
<reference evidence="4" key="1">
    <citation type="submission" date="2021-12" db="EMBL/GenBank/DDBJ databases">
        <authorList>
            <person name="Zaccaron A."/>
            <person name="Stergiopoulos I."/>
        </authorList>
    </citation>
    <scope>NUCLEOTIDE SEQUENCE</scope>
    <source>
        <strain evidence="4">Race5_Kim</strain>
    </source>
</reference>
<dbReference type="EMBL" id="CP090169">
    <property type="protein sequence ID" value="UJO20080.1"/>
    <property type="molecule type" value="Genomic_DNA"/>
</dbReference>
<dbReference type="Proteomes" id="UP000756132">
    <property type="component" value="Chromosome 7"/>
</dbReference>
<dbReference type="InterPro" id="IPR029060">
    <property type="entry name" value="PIN-like_dom_sf"/>
</dbReference>
<dbReference type="RefSeq" id="XP_047764446.1">
    <property type="nucleotide sequence ID" value="XM_047909200.1"/>
</dbReference>
<dbReference type="OrthoDB" id="5297549at2759"/>
<dbReference type="Pfam" id="PF12813">
    <property type="entry name" value="XPG_I_2"/>
    <property type="match status" value="1"/>
</dbReference>
<evidence type="ECO:0000256" key="2">
    <source>
        <dbReference type="SAM" id="MobiDB-lite"/>
    </source>
</evidence>
<dbReference type="KEGG" id="ffu:CLAFUR5_10052"/>
<name>A0A9Q8URU0_PASFU</name>
<keyword evidence="5" id="KW-1185">Reference proteome</keyword>
<dbReference type="InterPro" id="IPR026832">
    <property type="entry name" value="Asteroid"/>
</dbReference>
<dbReference type="InterPro" id="IPR039436">
    <property type="entry name" value="Asteroid_dom"/>
</dbReference>
<dbReference type="AlphaFoldDB" id="A0A9Q8URU0"/>
<feature type="compositionally biased region" description="Basic residues" evidence="2">
    <location>
        <begin position="552"/>
        <end position="561"/>
    </location>
</feature>
<evidence type="ECO:0000256" key="1">
    <source>
        <dbReference type="ARBA" id="ARBA00007398"/>
    </source>
</evidence>
<comment type="similarity">
    <text evidence="1">Belongs to the asteroid family.</text>
</comment>
<dbReference type="GeneID" id="71989930"/>
<feature type="region of interest" description="Disordered" evidence="2">
    <location>
        <begin position="540"/>
        <end position="583"/>
    </location>
</feature>